<evidence type="ECO:0000313" key="16">
    <source>
        <dbReference type="EMBL" id="MDI6104335.1"/>
    </source>
</evidence>
<keyword evidence="9" id="KW-0902">Two-component regulatory system</keyword>
<evidence type="ECO:0000256" key="6">
    <source>
        <dbReference type="ARBA" id="ARBA00022741"/>
    </source>
</evidence>
<keyword evidence="5" id="KW-0808">Transferase</keyword>
<keyword evidence="8" id="KW-0067">ATP-binding</keyword>
<dbReference type="InterPro" id="IPR003661">
    <property type="entry name" value="HisK_dim/P_dom"/>
</dbReference>
<dbReference type="RefSeq" id="WP_282765701.1">
    <property type="nucleotide sequence ID" value="NZ_JASCTH010000032.1"/>
</dbReference>
<dbReference type="SMART" id="SM00388">
    <property type="entry name" value="HisKA"/>
    <property type="match status" value="1"/>
</dbReference>
<dbReference type="InterPro" id="IPR005467">
    <property type="entry name" value="His_kinase_dom"/>
</dbReference>
<dbReference type="Proteomes" id="UP001241758">
    <property type="component" value="Unassembled WGS sequence"/>
</dbReference>
<feature type="transmembrane region" description="Helical" evidence="11">
    <location>
        <begin position="149"/>
        <end position="168"/>
    </location>
</feature>
<dbReference type="InterPro" id="IPR001610">
    <property type="entry name" value="PAC"/>
</dbReference>
<evidence type="ECO:0000256" key="11">
    <source>
        <dbReference type="SAM" id="Phobius"/>
    </source>
</evidence>
<dbReference type="SUPFAM" id="SSF52172">
    <property type="entry name" value="CheY-like"/>
    <property type="match status" value="1"/>
</dbReference>
<dbReference type="PROSITE" id="PS50112">
    <property type="entry name" value="PAS"/>
    <property type="match status" value="2"/>
</dbReference>
<dbReference type="InterPro" id="IPR035965">
    <property type="entry name" value="PAS-like_dom_sf"/>
</dbReference>
<feature type="transmembrane region" description="Helical" evidence="11">
    <location>
        <begin position="58"/>
        <end position="78"/>
    </location>
</feature>
<evidence type="ECO:0000256" key="10">
    <source>
        <dbReference type="PROSITE-ProRule" id="PRU00169"/>
    </source>
</evidence>
<dbReference type="InterPro" id="IPR003594">
    <property type="entry name" value="HATPase_dom"/>
</dbReference>
<dbReference type="CDD" id="cd00130">
    <property type="entry name" value="PAS"/>
    <property type="match status" value="2"/>
</dbReference>
<evidence type="ECO:0000256" key="7">
    <source>
        <dbReference type="ARBA" id="ARBA00022777"/>
    </source>
</evidence>
<keyword evidence="11" id="KW-1133">Transmembrane helix</keyword>
<reference evidence="16 17" key="1">
    <citation type="submission" date="2023-05" db="EMBL/GenBank/DDBJ databases">
        <title>Actinoplanes sp. NEAU-A12 genome sequencing.</title>
        <authorList>
            <person name="Wang Z.-S."/>
        </authorList>
    </citation>
    <scope>NUCLEOTIDE SEQUENCE [LARGE SCALE GENOMIC DNA]</scope>
    <source>
        <strain evidence="16 17">NEAU-A12</strain>
    </source>
</reference>
<dbReference type="InterPro" id="IPR004358">
    <property type="entry name" value="Sig_transdc_His_kin-like_C"/>
</dbReference>
<dbReference type="Pfam" id="PF00072">
    <property type="entry name" value="Response_reg"/>
    <property type="match status" value="1"/>
</dbReference>
<dbReference type="PRINTS" id="PR00344">
    <property type="entry name" value="BCTRLSENSOR"/>
</dbReference>
<gene>
    <name evidence="16" type="ORF">QLQ12_37665</name>
</gene>
<dbReference type="SMART" id="SM00086">
    <property type="entry name" value="PAC"/>
    <property type="match status" value="2"/>
</dbReference>
<evidence type="ECO:0000256" key="8">
    <source>
        <dbReference type="ARBA" id="ARBA00022840"/>
    </source>
</evidence>
<dbReference type="PANTHER" id="PTHR43065">
    <property type="entry name" value="SENSOR HISTIDINE KINASE"/>
    <property type="match status" value="1"/>
</dbReference>
<keyword evidence="7" id="KW-0418">Kinase</keyword>
<evidence type="ECO:0000256" key="4">
    <source>
        <dbReference type="ARBA" id="ARBA00022553"/>
    </source>
</evidence>
<feature type="domain" description="Response regulatory" evidence="13">
    <location>
        <begin position="888"/>
        <end position="1004"/>
    </location>
</feature>
<organism evidence="16 17">
    <name type="scientific">Actinoplanes sandaracinus</name>
    <dbReference type="NCBI Taxonomy" id="3045177"/>
    <lineage>
        <taxon>Bacteria</taxon>
        <taxon>Bacillati</taxon>
        <taxon>Actinomycetota</taxon>
        <taxon>Actinomycetes</taxon>
        <taxon>Micromonosporales</taxon>
        <taxon>Micromonosporaceae</taxon>
        <taxon>Actinoplanes</taxon>
    </lineage>
</organism>
<feature type="domain" description="Histidine kinase" evidence="12">
    <location>
        <begin position="634"/>
        <end position="863"/>
    </location>
</feature>
<dbReference type="EMBL" id="JASCTH010000032">
    <property type="protein sequence ID" value="MDI6104335.1"/>
    <property type="molecule type" value="Genomic_DNA"/>
</dbReference>
<feature type="domain" description="PAS" evidence="14">
    <location>
        <begin position="478"/>
        <end position="531"/>
    </location>
</feature>
<name>A0ABT6WX70_9ACTN</name>
<feature type="modified residue" description="4-aspartylphosphate" evidence="10">
    <location>
        <position position="939"/>
    </location>
</feature>
<dbReference type="InterPro" id="IPR000700">
    <property type="entry name" value="PAS-assoc_C"/>
</dbReference>
<comment type="catalytic activity">
    <reaction evidence="1">
        <text>ATP + protein L-histidine = ADP + protein N-phospho-L-histidine.</text>
        <dbReference type="EC" id="2.7.13.3"/>
    </reaction>
</comment>
<dbReference type="SUPFAM" id="SSF55785">
    <property type="entry name" value="PYP-like sensor domain (PAS domain)"/>
    <property type="match status" value="2"/>
</dbReference>
<evidence type="ECO:0000256" key="9">
    <source>
        <dbReference type="ARBA" id="ARBA00023012"/>
    </source>
</evidence>
<dbReference type="Pfam" id="PF02518">
    <property type="entry name" value="HATPase_c"/>
    <property type="match status" value="1"/>
</dbReference>
<feature type="transmembrane region" description="Helical" evidence="11">
    <location>
        <begin position="6"/>
        <end position="22"/>
    </location>
</feature>
<keyword evidence="11" id="KW-0812">Transmembrane</keyword>
<dbReference type="SMART" id="SM00448">
    <property type="entry name" value="REC"/>
    <property type="match status" value="1"/>
</dbReference>
<keyword evidence="17" id="KW-1185">Reference proteome</keyword>
<dbReference type="SUPFAM" id="SSF47384">
    <property type="entry name" value="Homodimeric domain of signal transducing histidine kinase"/>
    <property type="match status" value="1"/>
</dbReference>
<evidence type="ECO:0000259" key="12">
    <source>
        <dbReference type="PROSITE" id="PS50109"/>
    </source>
</evidence>
<comment type="caution">
    <text evidence="16">The sequence shown here is derived from an EMBL/GenBank/DDBJ whole genome shotgun (WGS) entry which is preliminary data.</text>
</comment>
<evidence type="ECO:0000313" key="17">
    <source>
        <dbReference type="Proteomes" id="UP001241758"/>
    </source>
</evidence>
<dbReference type="PANTHER" id="PTHR43065:SF42">
    <property type="entry name" value="TWO-COMPONENT SENSOR PPRA"/>
    <property type="match status" value="1"/>
</dbReference>
<sequence length="1025" mass="110491">MALILVTSLFMLIFLWVSWRYLRRRDPLLRDVMWMFSSVAMLFVLGMVRVVAGAPPRALTAVAIALLLAKPLFTLRVVSRLRPILSWWSPVAVVAWLVTAIPVLVTPAGPLPRPQLWPAVIVFFAAETLAACLLGAHARRHGGAAKARLWCAAAATGLFGVALLLSTGGDVTRLESRVLAVVSGMLYLLAFVPPRRLRRRWAQEAAYAVTRRLLAAPADEPAARTWRRYCAGAGEVLGADAVVVLMPGRSETVRVAGCGDASLNDRECTRTGLDEVLAEPDTIDALAGWTHPPAVAIMFAQATDTRYVTVAPVPCADGRGALLLLNRYRSLFAEDDIAAFTELAVQAAALAGRAQALAERERLAVIVESSHDAIIGKSLDATITSWNAGAERLYGYHADEVVGRHASMLFPPGQEETEAAFMARIAGGERIDQQQVKRRRKDGTVITVSLTLSPITDDDGHVAGVASVSRDISERQRAEAMFEGLLEAAPDAIIGVTHDGTITLINAQAERLFGYQREELLGQSVDILVPERLRGGHPHKRDGYFAHPRIRPMGAGAALAAVRKDGSEFPAEISLSSVKTDRGMIATTAIRDVTDRLIAQAERERLITQAERDAAEHRLQHTRRLESLGQLAGGVAHDFNNILAVISNYAEMISETLEAPNPDPTDLADARNDCGQISRAAERATRLTKQLLAFGRRDITQAETLNLNHVIGDVEPMLRRAIGEHIHLVTTLDRDLWPIHADAGQIEQILVNLAVNARDAMPGGGTLSIDTSNADVGADDLSSAPLSVGRYVRIRISDTGSGMPPEVIERAFEPFYTTKPKGSGTGLGLATVYGIATAAGGDVRLYSENGIGTTVTVILPAVDTHLHDTPADTVVTAEPAAGPAPHETILMVEDEDDLRVITGRILSRAGYHVLAASGGEQALHLAQTHPDRIHLLLTDVIMPKMTGNEVAARVRAIRPDIPVLYMSGYAEPVLTENGTLPDGVTIVEKPFTSQELLNRVRAFVHPQAKGTGTLTRPAPKQNSPH</sequence>
<dbReference type="InterPro" id="IPR001789">
    <property type="entry name" value="Sig_transdc_resp-reg_receiver"/>
</dbReference>
<keyword evidence="4 10" id="KW-0597">Phosphoprotein</keyword>
<dbReference type="InterPro" id="IPR011006">
    <property type="entry name" value="CheY-like_superfamily"/>
</dbReference>
<keyword evidence="11" id="KW-0472">Membrane</keyword>
<evidence type="ECO:0000259" key="14">
    <source>
        <dbReference type="PROSITE" id="PS50112"/>
    </source>
</evidence>
<accession>A0ABT6WX70</accession>
<dbReference type="PROSITE" id="PS50113">
    <property type="entry name" value="PAC"/>
    <property type="match status" value="1"/>
</dbReference>
<comment type="subcellular location">
    <subcellularLocation>
        <location evidence="2">Cell membrane</location>
    </subcellularLocation>
</comment>
<dbReference type="SUPFAM" id="SSF55781">
    <property type="entry name" value="GAF domain-like"/>
    <property type="match status" value="1"/>
</dbReference>
<dbReference type="PROSITE" id="PS50109">
    <property type="entry name" value="HIS_KIN"/>
    <property type="match status" value="1"/>
</dbReference>
<dbReference type="Pfam" id="PF00989">
    <property type="entry name" value="PAS"/>
    <property type="match status" value="1"/>
</dbReference>
<dbReference type="InterPro" id="IPR013767">
    <property type="entry name" value="PAS_fold"/>
</dbReference>
<proteinExistence type="predicted"/>
<dbReference type="SMART" id="SM00387">
    <property type="entry name" value="HATPase_c"/>
    <property type="match status" value="1"/>
</dbReference>
<dbReference type="Gene3D" id="3.30.565.10">
    <property type="entry name" value="Histidine kinase-like ATPase, C-terminal domain"/>
    <property type="match status" value="1"/>
</dbReference>
<dbReference type="InterPro" id="IPR036097">
    <property type="entry name" value="HisK_dim/P_sf"/>
</dbReference>
<feature type="transmembrane region" description="Helical" evidence="11">
    <location>
        <begin position="85"/>
        <end position="104"/>
    </location>
</feature>
<evidence type="ECO:0000256" key="2">
    <source>
        <dbReference type="ARBA" id="ARBA00004236"/>
    </source>
</evidence>
<dbReference type="SMART" id="SM00091">
    <property type="entry name" value="PAS"/>
    <property type="match status" value="2"/>
</dbReference>
<dbReference type="NCBIfam" id="TIGR00229">
    <property type="entry name" value="sensory_box"/>
    <property type="match status" value="2"/>
</dbReference>
<dbReference type="Gene3D" id="3.40.50.2300">
    <property type="match status" value="1"/>
</dbReference>
<evidence type="ECO:0000259" key="15">
    <source>
        <dbReference type="PROSITE" id="PS50113"/>
    </source>
</evidence>
<dbReference type="CDD" id="cd00082">
    <property type="entry name" value="HisKA"/>
    <property type="match status" value="1"/>
</dbReference>
<dbReference type="InterPro" id="IPR000014">
    <property type="entry name" value="PAS"/>
</dbReference>
<dbReference type="SUPFAM" id="SSF55874">
    <property type="entry name" value="ATPase domain of HSP90 chaperone/DNA topoisomerase II/histidine kinase"/>
    <property type="match status" value="1"/>
</dbReference>
<feature type="domain" description="PAS" evidence="14">
    <location>
        <begin position="359"/>
        <end position="428"/>
    </location>
</feature>
<protein>
    <recommendedName>
        <fullName evidence="3">histidine kinase</fullName>
        <ecNumber evidence="3">2.7.13.3</ecNumber>
    </recommendedName>
</protein>
<evidence type="ECO:0000256" key="1">
    <source>
        <dbReference type="ARBA" id="ARBA00000085"/>
    </source>
</evidence>
<evidence type="ECO:0000256" key="3">
    <source>
        <dbReference type="ARBA" id="ARBA00012438"/>
    </source>
</evidence>
<dbReference type="Pfam" id="PF13426">
    <property type="entry name" value="PAS_9"/>
    <property type="match status" value="1"/>
</dbReference>
<dbReference type="Gene3D" id="1.10.287.130">
    <property type="match status" value="1"/>
</dbReference>
<keyword evidence="6" id="KW-0547">Nucleotide-binding</keyword>
<evidence type="ECO:0000256" key="5">
    <source>
        <dbReference type="ARBA" id="ARBA00022679"/>
    </source>
</evidence>
<dbReference type="InterPro" id="IPR036890">
    <property type="entry name" value="HATPase_C_sf"/>
</dbReference>
<dbReference type="PROSITE" id="PS50110">
    <property type="entry name" value="RESPONSE_REGULATORY"/>
    <property type="match status" value="1"/>
</dbReference>
<feature type="transmembrane region" description="Helical" evidence="11">
    <location>
        <begin position="34"/>
        <end position="52"/>
    </location>
</feature>
<dbReference type="Pfam" id="PF00512">
    <property type="entry name" value="HisKA"/>
    <property type="match status" value="1"/>
</dbReference>
<dbReference type="EC" id="2.7.13.3" evidence="3"/>
<evidence type="ECO:0000259" key="13">
    <source>
        <dbReference type="PROSITE" id="PS50110"/>
    </source>
</evidence>
<feature type="transmembrane region" description="Helical" evidence="11">
    <location>
        <begin position="116"/>
        <end position="137"/>
    </location>
</feature>
<dbReference type="Gene3D" id="3.30.450.20">
    <property type="entry name" value="PAS domain"/>
    <property type="match status" value="2"/>
</dbReference>
<feature type="domain" description="PAC" evidence="15">
    <location>
        <begin position="432"/>
        <end position="484"/>
    </location>
</feature>